<dbReference type="EMBL" id="SCKX01000001">
    <property type="protein sequence ID" value="RWZ78196.1"/>
    <property type="molecule type" value="Genomic_DNA"/>
</dbReference>
<dbReference type="AlphaFoldDB" id="A0A4Q0AGU0"/>
<proteinExistence type="predicted"/>
<sequence>MACKPGKAMERFLGREDYWLEARTPDELAGKLTGRYGGNFDAWQMEVKDAITCKSLIPETKQGKRGYRTQNSNERSPVLTTLSASLSGNVELVF</sequence>
<comment type="caution">
    <text evidence="1">The sequence shown here is derived from an EMBL/GenBank/DDBJ whole genome shotgun (WGS) entry which is preliminary data.</text>
</comment>
<accession>A0A4Q0AGU0</accession>
<reference evidence="1" key="1">
    <citation type="submission" date="2019-01" db="EMBL/GenBank/DDBJ databases">
        <title>Genomic signatures and co-occurrence patterns of the ultra-small Saccharimodia (Patescibacteria phylum) suggest a symbiotic lifestyle.</title>
        <authorList>
            <person name="Lemos L."/>
            <person name="Medeiros J."/>
            <person name="Andreote F."/>
            <person name="Fernandes G."/>
            <person name="Varani A."/>
            <person name="Oliveira G."/>
            <person name="Pylro V."/>
        </authorList>
    </citation>
    <scope>NUCLEOTIDE SEQUENCE [LARGE SCALE GENOMIC DNA]</scope>
    <source>
        <strain evidence="1">AMD02</strain>
    </source>
</reference>
<keyword evidence="2" id="KW-1185">Reference proteome</keyword>
<name>A0A4Q0AGU0_9BACT</name>
<evidence type="ECO:0000313" key="2">
    <source>
        <dbReference type="Proteomes" id="UP000289257"/>
    </source>
</evidence>
<organism evidence="1 2">
    <name type="scientific">Candidatus Microsaccharimonas sossegonensis</name>
    <dbReference type="NCBI Taxonomy" id="2506948"/>
    <lineage>
        <taxon>Bacteria</taxon>
        <taxon>Candidatus Saccharimonadota</taxon>
        <taxon>Candidatus Saccharimonadia</taxon>
        <taxon>Candidatus Saccharimonadales</taxon>
        <taxon>Candidatus Saccharimonadaceae</taxon>
        <taxon>Candidatus Microsaccharimonas</taxon>
    </lineage>
</organism>
<evidence type="ECO:0000313" key="1">
    <source>
        <dbReference type="EMBL" id="RWZ78196.1"/>
    </source>
</evidence>
<protein>
    <submittedName>
        <fullName evidence="1">Uncharacterized protein</fullName>
    </submittedName>
</protein>
<dbReference type="Proteomes" id="UP000289257">
    <property type="component" value="Unassembled WGS sequence"/>
</dbReference>
<gene>
    <name evidence="1" type="ORF">EOT05_00285</name>
</gene>